<feature type="transmembrane region" description="Helical" evidence="6">
    <location>
        <begin position="447"/>
        <end position="468"/>
    </location>
</feature>
<evidence type="ECO:0000256" key="3">
    <source>
        <dbReference type="ARBA" id="ARBA00022692"/>
    </source>
</evidence>
<evidence type="ECO:0000256" key="1">
    <source>
        <dbReference type="ARBA" id="ARBA00004141"/>
    </source>
</evidence>
<keyword evidence="5 6" id="KW-0472">Membrane</keyword>
<organism evidence="7 8">
    <name type="scientific">Dovyalis caffra</name>
    <dbReference type="NCBI Taxonomy" id="77055"/>
    <lineage>
        <taxon>Eukaryota</taxon>
        <taxon>Viridiplantae</taxon>
        <taxon>Streptophyta</taxon>
        <taxon>Embryophyta</taxon>
        <taxon>Tracheophyta</taxon>
        <taxon>Spermatophyta</taxon>
        <taxon>Magnoliopsida</taxon>
        <taxon>eudicotyledons</taxon>
        <taxon>Gunneridae</taxon>
        <taxon>Pentapetalae</taxon>
        <taxon>rosids</taxon>
        <taxon>fabids</taxon>
        <taxon>Malpighiales</taxon>
        <taxon>Salicaceae</taxon>
        <taxon>Flacourtieae</taxon>
        <taxon>Dovyalis</taxon>
    </lineage>
</organism>
<dbReference type="InterPro" id="IPR000109">
    <property type="entry name" value="POT_fam"/>
</dbReference>
<dbReference type="InterPro" id="IPR036259">
    <property type="entry name" value="MFS_trans_sf"/>
</dbReference>
<comment type="subcellular location">
    <subcellularLocation>
        <location evidence="1">Membrane</location>
        <topology evidence="1">Multi-pass membrane protein</topology>
    </subcellularLocation>
</comment>
<keyword evidence="3 6" id="KW-0812">Transmembrane</keyword>
<dbReference type="Pfam" id="PF00854">
    <property type="entry name" value="PTR2"/>
    <property type="match status" value="1"/>
</dbReference>
<comment type="similarity">
    <text evidence="2">Belongs to the major facilitator superfamily. Proton-dependent oligopeptide transporter (POT/PTR) (TC 2.A.17) family.</text>
</comment>
<dbReference type="Gene3D" id="1.20.1250.20">
    <property type="entry name" value="MFS general substrate transporter like domains"/>
    <property type="match status" value="1"/>
</dbReference>
<gene>
    <name evidence="7" type="ORF">DCAF_LOCUS24639</name>
</gene>
<comment type="caution">
    <text evidence="7">The sequence shown here is derived from an EMBL/GenBank/DDBJ whole genome shotgun (WGS) entry which is preliminary data.</text>
</comment>
<evidence type="ECO:0000256" key="2">
    <source>
        <dbReference type="ARBA" id="ARBA00005982"/>
    </source>
</evidence>
<reference evidence="7 8" key="1">
    <citation type="submission" date="2024-01" db="EMBL/GenBank/DDBJ databases">
        <authorList>
            <person name="Waweru B."/>
        </authorList>
    </citation>
    <scope>NUCLEOTIDE SEQUENCE [LARGE SCALE GENOMIC DNA]</scope>
</reference>
<dbReference type="GO" id="GO:0022857">
    <property type="term" value="F:transmembrane transporter activity"/>
    <property type="evidence" value="ECO:0007669"/>
    <property type="project" value="InterPro"/>
</dbReference>
<dbReference type="Proteomes" id="UP001314170">
    <property type="component" value="Unassembled WGS sequence"/>
</dbReference>
<feature type="transmembrane region" description="Helical" evidence="6">
    <location>
        <begin position="184"/>
        <end position="205"/>
    </location>
</feature>
<feature type="transmembrane region" description="Helical" evidence="6">
    <location>
        <begin position="536"/>
        <end position="559"/>
    </location>
</feature>
<evidence type="ECO:0000256" key="4">
    <source>
        <dbReference type="ARBA" id="ARBA00022989"/>
    </source>
</evidence>
<dbReference type="AlphaFoldDB" id="A0AAV1SPF6"/>
<sequence length="571" mass="63335">MENSVAEEKVVLIAKDKDPRKGGSRTMPFIIVNEAFERVASYGLMPNMIFYLMKNYRLEAASGSTILFLWSAMSNGLSIFGAFISDSFMGRYLVISLGSLCSLLGMILLWLTAMIPQLSPPPCDRFTDVCRSATTGQLAVLFSSFGLVSLGAGCIRPCSIAFGADQLDNKENPNNESVLQSFFNWYYAAVGLSTIIAFTAIVYIQDHLGWKVGFAVPAILMFFSALMFLVGSSLYVKTKASTSLFTGFVQVVVAAFRNRKLRLSHSSTEQYYHSDDSEFHVPTDNLRCLNRACIVTDPDRDVNPDGSASNPWRLCTVDQVESLKALLRVIPIWSTGIMMQINLNQNSFATLQANTMDRQIFIFEIPAGSLNVFLVLTLTIWLIFYDRILLPLLARFTGKPRGGLTPKVRMGIGLLLPIAARAMSAVVETIRRRTAIEEGLEDQPDGVVNMSVAWLLPPIILFGLAEAFNSIGQIEFYYSQFPKSMSSIAVALYTFGTAVADLIGSGLVDVVDRVTSKGGQESWLSSNLNKGRLDDYYWLITVLSIINFVYFLLCCWAYGPTEDKKEDRLLE</sequence>
<feature type="transmembrane region" description="Helical" evidence="6">
    <location>
        <begin position="35"/>
        <end position="53"/>
    </location>
</feature>
<evidence type="ECO:0008006" key="9">
    <source>
        <dbReference type="Google" id="ProtNLM"/>
    </source>
</evidence>
<proteinExistence type="inferred from homology"/>
<evidence type="ECO:0000256" key="6">
    <source>
        <dbReference type="SAM" id="Phobius"/>
    </source>
</evidence>
<accession>A0AAV1SPF6</accession>
<keyword evidence="8" id="KW-1185">Reference proteome</keyword>
<evidence type="ECO:0000256" key="5">
    <source>
        <dbReference type="ARBA" id="ARBA00023136"/>
    </source>
</evidence>
<name>A0AAV1SPF6_9ROSI</name>
<feature type="transmembrane region" description="Helical" evidence="6">
    <location>
        <begin position="488"/>
        <end position="508"/>
    </location>
</feature>
<dbReference type="CDD" id="cd17416">
    <property type="entry name" value="MFS_NPF1_2"/>
    <property type="match status" value="1"/>
</dbReference>
<feature type="transmembrane region" description="Helical" evidence="6">
    <location>
        <begin position="65"/>
        <end position="84"/>
    </location>
</feature>
<dbReference type="EMBL" id="CAWUPB010001194">
    <property type="protein sequence ID" value="CAK7353262.1"/>
    <property type="molecule type" value="Genomic_DNA"/>
</dbReference>
<evidence type="ECO:0000313" key="8">
    <source>
        <dbReference type="Proteomes" id="UP001314170"/>
    </source>
</evidence>
<feature type="transmembrane region" description="Helical" evidence="6">
    <location>
        <begin position="138"/>
        <end position="164"/>
    </location>
</feature>
<dbReference type="PANTHER" id="PTHR11654">
    <property type="entry name" value="OLIGOPEPTIDE TRANSPORTER-RELATED"/>
    <property type="match status" value="1"/>
</dbReference>
<feature type="transmembrane region" description="Helical" evidence="6">
    <location>
        <begin position="90"/>
        <end position="111"/>
    </location>
</feature>
<dbReference type="GO" id="GO:0016020">
    <property type="term" value="C:membrane"/>
    <property type="evidence" value="ECO:0007669"/>
    <property type="project" value="UniProtKB-SubCell"/>
</dbReference>
<keyword evidence="4 6" id="KW-1133">Transmembrane helix</keyword>
<feature type="transmembrane region" description="Helical" evidence="6">
    <location>
        <begin position="361"/>
        <end position="384"/>
    </location>
</feature>
<protein>
    <recommendedName>
        <fullName evidence="9">Protein NRT1/ PTR FAMILY 1.2-like</fullName>
    </recommendedName>
</protein>
<feature type="transmembrane region" description="Helical" evidence="6">
    <location>
        <begin position="212"/>
        <end position="234"/>
    </location>
</feature>
<dbReference type="SUPFAM" id="SSF103473">
    <property type="entry name" value="MFS general substrate transporter"/>
    <property type="match status" value="1"/>
</dbReference>
<evidence type="ECO:0000313" key="7">
    <source>
        <dbReference type="EMBL" id="CAK7353262.1"/>
    </source>
</evidence>